<proteinExistence type="inferred from homology"/>
<evidence type="ECO:0000256" key="8">
    <source>
        <dbReference type="ARBA" id="ARBA00023136"/>
    </source>
</evidence>
<dbReference type="PRINTS" id="PR00463">
    <property type="entry name" value="EP450I"/>
</dbReference>
<dbReference type="EMBL" id="AKHW03006631">
    <property type="protein sequence ID" value="KYO19307.1"/>
    <property type="molecule type" value="Genomic_DNA"/>
</dbReference>
<comment type="caution">
    <text evidence="10">The sequence shown here is derived from an EMBL/GenBank/DDBJ whole genome shotgun (WGS) entry which is preliminary data.</text>
</comment>
<organism evidence="10 11">
    <name type="scientific">Alligator mississippiensis</name>
    <name type="common">American alligator</name>
    <dbReference type="NCBI Taxonomy" id="8496"/>
    <lineage>
        <taxon>Eukaryota</taxon>
        <taxon>Metazoa</taxon>
        <taxon>Chordata</taxon>
        <taxon>Craniata</taxon>
        <taxon>Vertebrata</taxon>
        <taxon>Euteleostomi</taxon>
        <taxon>Archelosauria</taxon>
        <taxon>Archosauria</taxon>
        <taxon>Crocodylia</taxon>
        <taxon>Alligatoridae</taxon>
        <taxon>Alligatorinae</taxon>
        <taxon>Alligator</taxon>
    </lineage>
</organism>
<dbReference type="eggNOG" id="KOG0157">
    <property type="taxonomic scope" value="Eukaryota"/>
</dbReference>
<evidence type="ECO:0000256" key="2">
    <source>
        <dbReference type="ARBA" id="ARBA00010617"/>
    </source>
</evidence>
<dbReference type="InterPro" id="IPR001128">
    <property type="entry name" value="Cyt_P450"/>
</dbReference>
<dbReference type="InterPro" id="IPR036396">
    <property type="entry name" value="Cyt_P450_sf"/>
</dbReference>
<keyword evidence="11" id="KW-1185">Reference proteome</keyword>
<name>A0A151M470_ALLMI</name>
<comment type="cofactor">
    <cofactor evidence="9">
        <name>heme</name>
        <dbReference type="ChEBI" id="CHEBI:30413"/>
    </cofactor>
</comment>
<dbReference type="CDD" id="cd20678">
    <property type="entry name" value="CYP4B-like"/>
    <property type="match status" value="1"/>
</dbReference>
<dbReference type="GO" id="GO:0020037">
    <property type="term" value="F:heme binding"/>
    <property type="evidence" value="ECO:0007669"/>
    <property type="project" value="InterPro"/>
</dbReference>
<evidence type="ECO:0000256" key="1">
    <source>
        <dbReference type="ARBA" id="ARBA00004586"/>
    </source>
</evidence>
<dbReference type="FunFam" id="1.10.630.10:FF:000005">
    <property type="entry name" value="cytochrome P450 4F22 isoform X2"/>
    <property type="match status" value="1"/>
</dbReference>
<evidence type="ECO:0000256" key="9">
    <source>
        <dbReference type="PIRSR" id="PIRSR602401-1"/>
    </source>
</evidence>
<evidence type="ECO:0000313" key="10">
    <source>
        <dbReference type="EMBL" id="KYO19307.1"/>
    </source>
</evidence>
<dbReference type="Gene3D" id="1.10.630.10">
    <property type="entry name" value="Cytochrome P450"/>
    <property type="match status" value="1"/>
</dbReference>
<dbReference type="InterPro" id="IPR002401">
    <property type="entry name" value="Cyt_P450_E_grp-I"/>
</dbReference>
<evidence type="ECO:0000256" key="6">
    <source>
        <dbReference type="ARBA" id="ARBA00023004"/>
    </source>
</evidence>
<accession>A0A151M470</accession>
<evidence type="ECO:0000256" key="4">
    <source>
        <dbReference type="ARBA" id="ARBA00022723"/>
    </source>
</evidence>
<dbReference type="GO" id="GO:0004497">
    <property type="term" value="F:monooxygenase activity"/>
    <property type="evidence" value="ECO:0007669"/>
    <property type="project" value="UniProtKB-KW"/>
</dbReference>
<protein>
    <submittedName>
        <fullName evidence="10">Cytochrome P450 4B1-like</fullName>
    </submittedName>
</protein>
<dbReference type="STRING" id="8496.A0A151M470"/>
<dbReference type="PANTHER" id="PTHR24291">
    <property type="entry name" value="CYTOCHROME P450 FAMILY 4"/>
    <property type="match status" value="1"/>
</dbReference>
<keyword evidence="7" id="KW-0503">Monooxygenase</keyword>
<keyword evidence="3 9" id="KW-0349">Heme</keyword>
<dbReference type="GO" id="GO:0005789">
    <property type="term" value="C:endoplasmic reticulum membrane"/>
    <property type="evidence" value="ECO:0007669"/>
    <property type="project" value="UniProtKB-SubCell"/>
</dbReference>
<dbReference type="GO" id="GO:0005506">
    <property type="term" value="F:iron ion binding"/>
    <property type="evidence" value="ECO:0007669"/>
    <property type="project" value="InterPro"/>
</dbReference>
<dbReference type="PANTHER" id="PTHR24291:SF201">
    <property type="entry name" value="CYTOCHROME P450, FAMILY 4, SUBFAMILY B, POLYPEPTIDE 7"/>
    <property type="match status" value="1"/>
</dbReference>
<comment type="subcellular location">
    <subcellularLocation>
        <location evidence="1">Endoplasmic reticulum membrane</location>
    </subcellularLocation>
</comment>
<evidence type="ECO:0000256" key="5">
    <source>
        <dbReference type="ARBA" id="ARBA00022824"/>
    </source>
</evidence>
<dbReference type="Proteomes" id="UP000050525">
    <property type="component" value="Unassembled WGS sequence"/>
</dbReference>
<dbReference type="PRINTS" id="PR00385">
    <property type="entry name" value="P450"/>
</dbReference>
<keyword evidence="6 9" id="KW-0408">Iron</keyword>
<evidence type="ECO:0000256" key="7">
    <source>
        <dbReference type="ARBA" id="ARBA00023033"/>
    </source>
</evidence>
<dbReference type="GO" id="GO:0016705">
    <property type="term" value="F:oxidoreductase activity, acting on paired donors, with incorporation or reduction of molecular oxygen"/>
    <property type="evidence" value="ECO:0007669"/>
    <property type="project" value="InterPro"/>
</dbReference>
<dbReference type="SUPFAM" id="SSF48264">
    <property type="entry name" value="Cytochrome P450"/>
    <property type="match status" value="1"/>
</dbReference>
<gene>
    <name evidence="10" type="primary">CYP4B1</name>
    <name evidence="10" type="ORF">Y1Q_0003459</name>
</gene>
<sequence>MKEPIVAEDWEALIPQMSLIFHSLGHWLQLVCPPPRSCSRWSFLSAVNQLRRLPLCARKLLHKARGRKLGSVCKLGTSWKNMLSVLENVLKTTSSWLHVDVYRVFHLAAVFCLTCVLLKASQLYHRRQELLRVFASFPGHPTHWLYGHTHLFKKEEETLDTVEAWSLKYPDAFPLWFGSFLAYLNISHPEYAKVLLTRADPKDNMSYKHLIPWIGKGLLVLHGPKWYQHRKLLTPGFHYDLLKPYVPLLADSTKVMLDKWEQQITEDKSMELFEAISLMTLDSIMKCAFSYQSNCQMDRDNSYTQAVYELTYLVHHRLQIIPYHSDFIYWLSPQGYQFRKACQIAHLHTEKVIQERRESLKDEQELEKIQKRRHLDFLDILLQAKDENGVGLSDEDIRAEVDTFMFEGHDTTASGIAWLFYCLSLHPEHQQRCREEVQAVLGDRDTVEWDDLSKMTYCTMCIKESLRLYPPVPGVARQLSKPITFYDGRTLPEGILVAISIYLIHRNPSVWKDPLVFDPSRFSSENISSRHPYAFLPFAAGSRNCIGQQFAMNELKVVLALTLQRYEFSPDPENPPIKVPRITLRSKNGIHLYLKKVL</sequence>
<keyword evidence="5" id="KW-0256">Endoplasmic reticulum</keyword>
<keyword evidence="4 9" id="KW-0479">Metal-binding</keyword>
<evidence type="ECO:0000256" key="3">
    <source>
        <dbReference type="ARBA" id="ARBA00022617"/>
    </source>
</evidence>
<dbReference type="InterPro" id="IPR050196">
    <property type="entry name" value="Cytochrome_P450_Monoox"/>
</dbReference>
<keyword evidence="7" id="KW-0560">Oxidoreductase</keyword>
<dbReference type="AlphaFoldDB" id="A0A151M470"/>
<feature type="binding site" description="axial binding residue" evidence="9">
    <location>
        <position position="545"/>
    </location>
    <ligand>
        <name>heme</name>
        <dbReference type="ChEBI" id="CHEBI:30413"/>
    </ligand>
    <ligandPart>
        <name>Fe</name>
        <dbReference type="ChEBI" id="CHEBI:18248"/>
    </ligandPart>
</feature>
<reference evidence="10 11" key="1">
    <citation type="journal article" date="2012" name="Genome Biol.">
        <title>Sequencing three crocodilian genomes to illuminate the evolution of archosaurs and amniotes.</title>
        <authorList>
            <person name="St John J.A."/>
            <person name="Braun E.L."/>
            <person name="Isberg S.R."/>
            <person name="Miles L.G."/>
            <person name="Chong A.Y."/>
            <person name="Gongora J."/>
            <person name="Dalzell P."/>
            <person name="Moran C."/>
            <person name="Bed'hom B."/>
            <person name="Abzhanov A."/>
            <person name="Burgess S.C."/>
            <person name="Cooksey A.M."/>
            <person name="Castoe T.A."/>
            <person name="Crawford N.G."/>
            <person name="Densmore L.D."/>
            <person name="Drew J.C."/>
            <person name="Edwards S.V."/>
            <person name="Faircloth B.C."/>
            <person name="Fujita M.K."/>
            <person name="Greenwold M.J."/>
            <person name="Hoffmann F.G."/>
            <person name="Howard J.M."/>
            <person name="Iguchi T."/>
            <person name="Janes D.E."/>
            <person name="Khan S.Y."/>
            <person name="Kohno S."/>
            <person name="de Koning A.J."/>
            <person name="Lance S.L."/>
            <person name="McCarthy F.M."/>
            <person name="McCormack J.E."/>
            <person name="Merchant M.E."/>
            <person name="Peterson D.G."/>
            <person name="Pollock D.D."/>
            <person name="Pourmand N."/>
            <person name="Raney B.J."/>
            <person name="Roessler K.A."/>
            <person name="Sanford J.R."/>
            <person name="Sawyer R.H."/>
            <person name="Schmidt C.J."/>
            <person name="Triplett E.W."/>
            <person name="Tuberville T.D."/>
            <person name="Venegas-Anaya M."/>
            <person name="Howard J.T."/>
            <person name="Jarvis E.D."/>
            <person name="Guillette L.J.Jr."/>
            <person name="Glenn T.C."/>
            <person name="Green R.E."/>
            <person name="Ray D.A."/>
        </authorList>
    </citation>
    <scope>NUCLEOTIDE SEQUENCE [LARGE SCALE GENOMIC DNA]</scope>
    <source>
        <strain evidence="10">KSC_2009_1</strain>
    </source>
</reference>
<keyword evidence="8" id="KW-0472">Membrane</keyword>
<comment type="similarity">
    <text evidence="2">Belongs to the cytochrome P450 family.</text>
</comment>
<dbReference type="Pfam" id="PF00067">
    <property type="entry name" value="p450"/>
    <property type="match status" value="1"/>
</dbReference>
<evidence type="ECO:0000313" key="11">
    <source>
        <dbReference type="Proteomes" id="UP000050525"/>
    </source>
</evidence>